<proteinExistence type="predicted"/>
<evidence type="ECO:0000313" key="4">
    <source>
        <dbReference type="Proteomes" id="UP001470288"/>
    </source>
</evidence>
<dbReference type="PANTHER" id="PTHR12526:SF622">
    <property type="entry name" value="GLYCOSYLTRANSFERASE (GROUP I)"/>
    <property type="match status" value="1"/>
</dbReference>
<dbReference type="InterPro" id="IPR001296">
    <property type="entry name" value="Glyco_trans_1"/>
</dbReference>
<dbReference type="CDD" id="cd03794">
    <property type="entry name" value="GT4_WbuB-like"/>
    <property type="match status" value="1"/>
</dbReference>
<organism evidence="3 4">
    <name type="scientific">Hominiventricola aquisgranensis</name>
    <dbReference type="NCBI Taxonomy" id="3133164"/>
    <lineage>
        <taxon>Bacteria</taxon>
        <taxon>Bacillati</taxon>
        <taxon>Bacillota</taxon>
        <taxon>Clostridia</taxon>
        <taxon>Lachnospirales</taxon>
        <taxon>Lachnospiraceae</taxon>
        <taxon>Hominiventricola</taxon>
    </lineage>
</organism>
<keyword evidence="4" id="KW-1185">Reference proteome</keyword>
<dbReference type="RefSeq" id="WP_147601496.1">
    <property type="nucleotide sequence ID" value="NZ_JBBMFC010000033.1"/>
</dbReference>
<evidence type="ECO:0000259" key="1">
    <source>
        <dbReference type="Pfam" id="PF00534"/>
    </source>
</evidence>
<name>A0ABV1I6A0_9FIRM</name>
<dbReference type="EMBL" id="JBBMFC010000033">
    <property type="protein sequence ID" value="MEQ2579910.1"/>
    <property type="molecule type" value="Genomic_DNA"/>
</dbReference>
<feature type="domain" description="Glycosyltransferase subfamily 4-like N-terminal" evidence="2">
    <location>
        <begin position="26"/>
        <end position="195"/>
    </location>
</feature>
<dbReference type="Gene3D" id="3.40.50.2000">
    <property type="entry name" value="Glycogen Phosphorylase B"/>
    <property type="match status" value="2"/>
</dbReference>
<comment type="caution">
    <text evidence="3">The sequence shown here is derived from an EMBL/GenBank/DDBJ whole genome shotgun (WGS) entry which is preliminary data.</text>
</comment>
<protein>
    <submittedName>
        <fullName evidence="3">Glycosyltransferase family 4 protein</fullName>
    </submittedName>
</protein>
<dbReference type="Pfam" id="PF13579">
    <property type="entry name" value="Glyco_trans_4_4"/>
    <property type="match status" value="1"/>
</dbReference>
<dbReference type="Proteomes" id="UP001470288">
    <property type="component" value="Unassembled WGS sequence"/>
</dbReference>
<evidence type="ECO:0000259" key="2">
    <source>
        <dbReference type="Pfam" id="PF13579"/>
    </source>
</evidence>
<gene>
    <name evidence="3" type="ORF">WMO62_13940</name>
</gene>
<dbReference type="InterPro" id="IPR028098">
    <property type="entry name" value="Glyco_trans_4-like_N"/>
</dbReference>
<dbReference type="PANTHER" id="PTHR12526">
    <property type="entry name" value="GLYCOSYLTRANSFERASE"/>
    <property type="match status" value="1"/>
</dbReference>
<dbReference type="SUPFAM" id="SSF53756">
    <property type="entry name" value="UDP-Glycosyltransferase/glycogen phosphorylase"/>
    <property type="match status" value="1"/>
</dbReference>
<dbReference type="Pfam" id="PF00534">
    <property type="entry name" value="Glycos_transf_1"/>
    <property type="match status" value="1"/>
</dbReference>
<feature type="domain" description="Glycosyl transferase family 1" evidence="1">
    <location>
        <begin position="234"/>
        <end position="396"/>
    </location>
</feature>
<sequence length="420" mass="47691">MRRFWIFNHYATTPLTGPLLRHFYFAEYLKEKGIETTVFAANELHQTGGCVDTYGKPYLRTEEEGVPFVFVKTSKYQGNGLSRVKNMISFFTGLMKISRKYAKEYGKPDVIMGSSAHPLTSIAGILIARRFHVPAIVEVRDLWPEAIFSVGKVKMNSLPGRMLSAGEKWMYVHADAIVFTKEGDVDHIKEMGWDTAHGGKIDLKKCHYVNNGVKLSDYYESIEKNVLDDPDLTSDTFKVVYTGTVRPVNNVGNLLDTAKLLKDKKDIQFLIFGGGSELEKLQQRVKDEHIDNVIFKGFVEKKYIPYILSRSSVNVLNYSQSNYNWSRGNSSNKLFEYMASGKPIISTVKMGYCILDKYQCGLSLEECTPQALAEQILKIHDMPAETYAQMAHNAQEGAKDFDFSVLTERLYHVIESVEQK</sequence>
<reference evidence="3 4" key="1">
    <citation type="submission" date="2024-03" db="EMBL/GenBank/DDBJ databases">
        <title>Human intestinal bacterial collection.</title>
        <authorList>
            <person name="Pauvert C."/>
            <person name="Hitch T.C.A."/>
            <person name="Clavel T."/>
        </authorList>
    </citation>
    <scope>NUCLEOTIDE SEQUENCE [LARGE SCALE GENOMIC DNA]</scope>
    <source>
        <strain evidence="3 4">CLA-AA-H78B</strain>
    </source>
</reference>
<accession>A0ABV1I6A0</accession>
<evidence type="ECO:0000313" key="3">
    <source>
        <dbReference type="EMBL" id="MEQ2579910.1"/>
    </source>
</evidence>